<feature type="coiled-coil region" evidence="1">
    <location>
        <begin position="292"/>
        <end position="323"/>
    </location>
</feature>
<gene>
    <name evidence="2" type="ORF">FN960_02755</name>
</gene>
<evidence type="ECO:0000313" key="3">
    <source>
        <dbReference type="Proteomes" id="UP000318521"/>
    </source>
</evidence>
<comment type="caution">
    <text evidence="2">The sequence shown here is derived from an EMBL/GenBank/DDBJ whole genome shotgun (WGS) entry which is preliminary data.</text>
</comment>
<keyword evidence="3" id="KW-1185">Reference proteome</keyword>
<sequence length="325" mass="37906">MDRLTLRAVVPTSAVLLLATGCNTDKPAEQAEWEHEYVEHLTQVEEELAQTQDAVIRLFNGLMEDGHYVNSLLHIEEKQDQLDESMTAFIDRTTEDGVPEAYLELHIQLLYLKSNHEEIVTVGEQSLADDELLERVDDFAQTIEKYDQQLEEYQEKVEENDRSTNLSPYRELLHDKDYSVRDLKAVLVGMQIDGYVGLFHEHMEQFMEEEIWLEEYKNIIEETGLSEISEEERQDILEAVDQQRAIVQAFLNQPYPNEAEDLYDFLYEEAQEFLDLNLLLYSSVDAGNELLAQDTVERLNQLAQEIETKKEEKEQIIEEIKQRAV</sequence>
<dbReference type="PROSITE" id="PS51257">
    <property type="entry name" value="PROKAR_LIPOPROTEIN"/>
    <property type="match status" value="1"/>
</dbReference>
<evidence type="ECO:0000256" key="1">
    <source>
        <dbReference type="SAM" id="Coils"/>
    </source>
</evidence>
<organism evidence="2 3">
    <name type="scientific">Alkalicoccobacillus porphyridii</name>
    <dbReference type="NCBI Taxonomy" id="2597270"/>
    <lineage>
        <taxon>Bacteria</taxon>
        <taxon>Bacillati</taxon>
        <taxon>Bacillota</taxon>
        <taxon>Bacilli</taxon>
        <taxon>Bacillales</taxon>
        <taxon>Bacillaceae</taxon>
        <taxon>Alkalicoccobacillus</taxon>
    </lineage>
</organism>
<accession>A0A554A484</accession>
<proteinExistence type="predicted"/>
<dbReference type="EMBL" id="VLXZ01000001">
    <property type="protein sequence ID" value="TSB48491.1"/>
    <property type="molecule type" value="Genomic_DNA"/>
</dbReference>
<dbReference type="Proteomes" id="UP000318521">
    <property type="component" value="Unassembled WGS sequence"/>
</dbReference>
<reference evidence="2 3" key="1">
    <citation type="submission" date="2019-07" db="EMBL/GenBank/DDBJ databases">
        <authorList>
            <person name="Park Y.J."/>
            <person name="Jeong S.E."/>
            <person name="Jung H.S."/>
        </authorList>
    </citation>
    <scope>NUCLEOTIDE SEQUENCE [LARGE SCALE GENOMIC DNA]</scope>
    <source>
        <strain evidence="3">P16(2019)</strain>
    </source>
</reference>
<name>A0A554A484_9BACI</name>
<dbReference type="AlphaFoldDB" id="A0A554A484"/>
<keyword evidence="1" id="KW-0175">Coiled coil</keyword>
<feature type="coiled-coil region" evidence="1">
    <location>
        <begin position="136"/>
        <end position="163"/>
    </location>
</feature>
<evidence type="ECO:0000313" key="2">
    <source>
        <dbReference type="EMBL" id="TSB48491.1"/>
    </source>
</evidence>
<protein>
    <submittedName>
        <fullName evidence="2">Uncharacterized protein</fullName>
    </submittedName>
</protein>
<dbReference type="RefSeq" id="WP_143846835.1">
    <property type="nucleotide sequence ID" value="NZ_VLXZ01000001.1"/>
</dbReference>